<comment type="caution">
    <text evidence="9">The sequence shown here is derived from an EMBL/GenBank/DDBJ whole genome shotgun (WGS) entry which is preliminary data.</text>
</comment>
<keyword evidence="3" id="KW-1003">Cell membrane</keyword>
<name>A0A940YFJ8_9BURK</name>
<evidence type="ECO:0000256" key="5">
    <source>
        <dbReference type="ARBA" id="ARBA00022989"/>
    </source>
</evidence>
<reference evidence="9 10" key="1">
    <citation type="submission" date="2021-04" db="EMBL/GenBank/DDBJ databases">
        <title>The genome sequence of Ideonella sp. 3Y2.</title>
        <authorList>
            <person name="Liu Y."/>
        </authorList>
    </citation>
    <scope>NUCLEOTIDE SEQUENCE [LARGE SCALE GENOMIC DNA]</scope>
    <source>
        <strain evidence="9 10">3Y2</strain>
    </source>
</reference>
<protein>
    <submittedName>
        <fullName evidence="9">Type IV secretory system conjugative DNA transfer family protein</fullName>
    </submittedName>
</protein>
<evidence type="ECO:0000256" key="6">
    <source>
        <dbReference type="ARBA" id="ARBA00023136"/>
    </source>
</evidence>
<dbReference type="PANTHER" id="PTHR37937">
    <property type="entry name" value="CONJUGATIVE TRANSFER: DNA TRANSPORT"/>
    <property type="match status" value="1"/>
</dbReference>
<evidence type="ECO:0000256" key="3">
    <source>
        <dbReference type="ARBA" id="ARBA00022475"/>
    </source>
</evidence>
<dbReference type="AlphaFoldDB" id="A0A940YFJ8"/>
<evidence type="ECO:0000256" key="1">
    <source>
        <dbReference type="ARBA" id="ARBA00004651"/>
    </source>
</evidence>
<dbReference type="SUPFAM" id="SSF52540">
    <property type="entry name" value="P-loop containing nucleoside triphosphate hydrolases"/>
    <property type="match status" value="1"/>
</dbReference>
<feature type="transmembrane region" description="Helical" evidence="8">
    <location>
        <begin position="20"/>
        <end position="46"/>
    </location>
</feature>
<dbReference type="Gene3D" id="3.40.50.300">
    <property type="entry name" value="P-loop containing nucleotide triphosphate hydrolases"/>
    <property type="match status" value="1"/>
</dbReference>
<evidence type="ECO:0000256" key="7">
    <source>
        <dbReference type="SAM" id="MobiDB-lite"/>
    </source>
</evidence>
<dbReference type="Pfam" id="PF02534">
    <property type="entry name" value="T4SS-DNA_transf"/>
    <property type="match status" value="1"/>
</dbReference>
<dbReference type="InterPro" id="IPR051539">
    <property type="entry name" value="T4SS-coupling_protein"/>
</dbReference>
<dbReference type="CDD" id="cd01127">
    <property type="entry name" value="TrwB_TraG_TraD_VirD4"/>
    <property type="match status" value="2"/>
</dbReference>
<evidence type="ECO:0000313" key="9">
    <source>
        <dbReference type="EMBL" id="MBQ0933640.1"/>
    </source>
</evidence>
<proteinExistence type="inferred from homology"/>
<evidence type="ECO:0000256" key="4">
    <source>
        <dbReference type="ARBA" id="ARBA00022692"/>
    </source>
</evidence>
<gene>
    <name evidence="9" type="ORF">KAK03_24480</name>
</gene>
<dbReference type="PANTHER" id="PTHR37937:SF1">
    <property type="entry name" value="CONJUGATIVE TRANSFER: DNA TRANSPORT"/>
    <property type="match status" value="1"/>
</dbReference>
<comment type="subcellular location">
    <subcellularLocation>
        <location evidence="1">Cell membrane</location>
        <topology evidence="1">Multi-pass membrane protein</topology>
    </subcellularLocation>
</comment>
<organism evidence="9 10">
    <name type="scientific">Ideonella alba</name>
    <dbReference type="NCBI Taxonomy" id="2824118"/>
    <lineage>
        <taxon>Bacteria</taxon>
        <taxon>Pseudomonadati</taxon>
        <taxon>Pseudomonadota</taxon>
        <taxon>Betaproteobacteria</taxon>
        <taxon>Burkholderiales</taxon>
        <taxon>Sphaerotilaceae</taxon>
        <taxon>Ideonella</taxon>
    </lineage>
</organism>
<dbReference type="InterPro" id="IPR003688">
    <property type="entry name" value="TraG/VirD4"/>
</dbReference>
<evidence type="ECO:0000313" key="10">
    <source>
        <dbReference type="Proteomes" id="UP000676246"/>
    </source>
</evidence>
<dbReference type="InterPro" id="IPR027417">
    <property type="entry name" value="P-loop_NTPase"/>
</dbReference>
<comment type="similarity">
    <text evidence="2">Belongs to the VirD4/TraG family.</text>
</comment>
<dbReference type="Proteomes" id="UP000676246">
    <property type="component" value="Unassembled WGS sequence"/>
</dbReference>
<keyword evidence="5 8" id="KW-1133">Transmembrane helix</keyword>
<feature type="region of interest" description="Disordered" evidence="7">
    <location>
        <begin position="500"/>
        <end position="520"/>
    </location>
</feature>
<dbReference type="RefSeq" id="WP_210857305.1">
    <property type="nucleotide sequence ID" value="NZ_JAGQDD010000037.1"/>
</dbReference>
<evidence type="ECO:0000256" key="2">
    <source>
        <dbReference type="ARBA" id="ARBA00008806"/>
    </source>
</evidence>
<keyword evidence="4 8" id="KW-0812">Transmembrane</keyword>
<accession>A0A940YFJ8</accession>
<evidence type="ECO:0000256" key="8">
    <source>
        <dbReference type="SAM" id="Phobius"/>
    </source>
</evidence>
<feature type="transmembrane region" description="Helical" evidence="8">
    <location>
        <begin position="78"/>
        <end position="96"/>
    </location>
</feature>
<sequence>MSSAMALPYSAWPVGRKLVAAVFAVVLFIALACAAVYLAGVLFLVLNKANPRQAYFGSIVHYWALYADDAPLRRKLQLAIGVSGLGLLILLPAALFTATRPRRALHGDARFATAAEVQRAGLTGGHGAPRILIGRHRGRFLSLTGQLSVMLSAPTRSGKGVGVVIPNLLNWPDSVVVLDIKGENYDITAGYRAAHGQAVYAFSPFDEEARSHRWNPLTAVRTSPLHRVGDLLTIGQVFFPNDGSGTSSEAFFNDQARNLFLGLGLLLLETPSLPRTIGEMLRQSSGKGRSLKDHLSGLITQRREQASSAHPPLSDECADALQRLLSNSENTLSSVVATFNAPLTIFADAIVDAATSADDFRLEDVRRRRMSIYVRIPPNRLASARLLLNLFFSQLVSLNTQHLPEQDPTLKLQCLLVNDEFTAMGRVSVITHAAAFLAGYNLRLLTVVQAMSQLDAVYGDKEARTFATNHGLQILFAPREQRDADEYSAMLGHFTERATSRGRSRSLGGTGHSTVSRNESEQRRALLLPQEFKELGSERLVVICENCKPILGEKIRYYRDKAFTARLLPAPAVPGMNMDLHFARVQERWRFADDELPAGEDLDIEQLAYDMSRLPDLADGAPDQVADAVLDFLLGPVPGPSEAGGVLEPVADEDGVLLASPAALEPAPLP</sequence>
<keyword evidence="10" id="KW-1185">Reference proteome</keyword>
<keyword evidence="6 8" id="KW-0472">Membrane</keyword>
<dbReference type="EMBL" id="JAGQDD010000037">
    <property type="protein sequence ID" value="MBQ0933640.1"/>
    <property type="molecule type" value="Genomic_DNA"/>
</dbReference>
<dbReference type="GO" id="GO:0005886">
    <property type="term" value="C:plasma membrane"/>
    <property type="evidence" value="ECO:0007669"/>
    <property type="project" value="UniProtKB-SubCell"/>
</dbReference>